<dbReference type="EC" id="3.6.3.-" evidence="5"/>
<dbReference type="InterPro" id="IPR003439">
    <property type="entry name" value="ABC_transporter-like_ATP-bd"/>
</dbReference>
<keyword evidence="5" id="KW-0378">Hydrolase</keyword>
<dbReference type="SUPFAM" id="SSF52540">
    <property type="entry name" value="P-loop containing nucleoside triphosphate hydrolases"/>
    <property type="match status" value="1"/>
</dbReference>
<dbReference type="PROSITE" id="PS00211">
    <property type="entry name" value="ABC_TRANSPORTER_1"/>
    <property type="match status" value="1"/>
</dbReference>
<keyword evidence="3 5" id="KW-0067">ATP-binding</keyword>
<dbReference type="OrthoDB" id="9784450at2"/>
<gene>
    <name evidence="5" type="primary">gsiA_2</name>
    <name evidence="5" type="ORF">NCTC10376_02042</name>
</gene>
<dbReference type="GO" id="GO:0005524">
    <property type="term" value="F:ATP binding"/>
    <property type="evidence" value="ECO:0007669"/>
    <property type="project" value="UniProtKB-KW"/>
</dbReference>
<dbReference type="InterPro" id="IPR017871">
    <property type="entry name" value="ABC_transporter-like_CS"/>
</dbReference>
<evidence type="ECO:0000313" key="5">
    <source>
        <dbReference type="EMBL" id="SUC16152.1"/>
    </source>
</evidence>
<evidence type="ECO:0000313" key="6">
    <source>
        <dbReference type="Proteomes" id="UP000254331"/>
    </source>
</evidence>
<proteinExistence type="predicted"/>
<dbReference type="InterPro" id="IPR050319">
    <property type="entry name" value="ABC_transp_ATP-bind"/>
</dbReference>
<evidence type="ECO:0000256" key="2">
    <source>
        <dbReference type="ARBA" id="ARBA00022741"/>
    </source>
</evidence>
<evidence type="ECO:0000259" key="4">
    <source>
        <dbReference type="PROSITE" id="PS50893"/>
    </source>
</evidence>
<dbReference type="EMBL" id="UGTW01000001">
    <property type="protein sequence ID" value="SUC16152.1"/>
    <property type="molecule type" value="Genomic_DNA"/>
</dbReference>
<evidence type="ECO:0000256" key="3">
    <source>
        <dbReference type="ARBA" id="ARBA00022840"/>
    </source>
</evidence>
<sequence length="250" mass="28146">MLLNVENISKFYIQKNNTLLGEKVKVIDTLSFNINASEAFGLVGESGSGKSTLARLICGLELPDCGAIYLNNKSVTKRLHRQGIISIVFQDYTTSVNPTLTVGEIIAEPVKIHYPSIHRQALENLIFSFLDKVGLPKNCYQRYIYELSGGQAQRVCLCRALASYPKLIVLDEALSSLDIPTQVQILDLLKQLKDEFQLSYLFISHDIQTVAYFCDKVMFFLQGKKMELCEINKLGNVTHDYSKKLIQSVI</sequence>
<dbReference type="RefSeq" id="WP_036933736.1">
    <property type="nucleotide sequence ID" value="NZ_CABMNT010000004.1"/>
</dbReference>
<dbReference type="GeneID" id="93392701"/>
<dbReference type="InterPro" id="IPR003593">
    <property type="entry name" value="AAA+_ATPase"/>
</dbReference>
<dbReference type="PROSITE" id="PS50893">
    <property type="entry name" value="ABC_TRANSPORTER_2"/>
    <property type="match status" value="1"/>
</dbReference>
<dbReference type="AlphaFoldDB" id="A0A379F9N9"/>
<reference evidence="5 6" key="1">
    <citation type="submission" date="2018-06" db="EMBL/GenBank/DDBJ databases">
        <authorList>
            <consortium name="Pathogen Informatics"/>
            <person name="Doyle S."/>
        </authorList>
    </citation>
    <scope>NUCLEOTIDE SEQUENCE [LARGE SCALE GENOMIC DNA]</scope>
    <source>
        <strain evidence="5 6">NCTC10376</strain>
    </source>
</reference>
<dbReference type="PANTHER" id="PTHR43776">
    <property type="entry name" value="TRANSPORT ATP-BINDING PROTEIN"/>
    <property type="match status" value="1"/>
</dbReference>
<feature type="domain" description="ABC transporter" evidence="4">
    <location>
        <begin position="3"/>
        <end position="247"/>
    </location>
</feature>
<dbReference type="SMART" id="SM00382">
    <property type="entry name" value="AAA"/>
    <property type="match status" value="1"/>
</dbReference>
<dbReference type="Pfam" id="PF00005">
    <property type="entry name" value="ABC_tran"/>
    <property type="match status" value="1"/>
</dbReference>
<dbReference type="Proteomes" id="UP000254331">
    <property type="component" value="Unassembled WGS sequence"/>
</dbReference>
<name>A0A379F9N9_PROVU</name>
<evidence type="ECO:0000256" key="1">
    <source>
        <dbReference type="ARBA" id="ARBA00022448"/>
    </source>
</evidence>
<dbReference type="CDD" id="cd03257">
    <property type="entry name" value="ABC_NikE_OppD_transporters"/>
    <property type="match status" value="1"/>
</dbReference>
<dbReference type="GO" id="GO:0016887">
    <property type="term" value="F:ATP hydrolysis activity"/>
    <property type="evidence" value="ECO:0007669"/>
    <property type="project" value="InterPro"/>
</dbReference>
<keyword evidence="1" id="KW-0813">Transport</keyword>
<keyword evidence="2" id="KW-0547">Nucleotide-binding</keyword>
<organism evidence="5 6">
    <name type="scientific">Proteus vulgaris</name>
    <dbReference type="NCBI Taxonomy" id="585"/>
    <lineage>
        <taxon>Bacteria</taxon>
        <taxon>Pseudomonadati</taxon>
        <taxon>Pseudomonadota</taxon>
        <taxon>Gammaproteobacteria</taxon>
        <taxon>Enterobacterales</taxon>
        <taxon>Morganellaceae</taxon>
        <taxon>Proteus</taxon>
    </lineage>
</organism>
<dbReference type="Gene3D" id="3.40.50.300">
    <property type="entry name" value="P-loop containing nucleotide triphosphate hydrolases"/>
    <property type="match status" value="1"/>
</dbReference>
<dbReference type="GO" id="GO:0055085">
    <property type="term" value="P:transmembrane transport"/>
    <property type="evidence" value="ECO:0007669"/>
    <property type="project" value="UniProtKB-ARBA"/>
</dbReference>
<dbReference type="InterPro" id="IPR027417">
    <property type="entry name" value="P-loop_NTPase"/>
</dbReference>
<accession>A0A379F9N9</accession>
<protein>
    <submittedName>
        <fullName evidence="5">ABC transporter, ATP-binding protein</fullName>
        <ecNumber evidence="5">3.6.3.-</ecNumber>
    </submittedName>
</protein>